<dbReference type="OrthoDB" id="5390157at2759"/>
<protein>
    <submittedName>
        <fullName evidence="8">Uncharacterized protein</fullName>
    </submittedName>
</protein>
<dbReference type="InterPro" id="IPR004813">
    <property type="entry name" value="OPT"/>
</dbReference>
<evidence type="ECO:0000256" key="2">
    <source>
        <dbReference type="ARBA" id="ARBA00008807"/>
    </source>
</evidence>
<feature type="transmembrane region" description="Helical" evidence="7">
    <location>
        <begin position="12"/>
        <end position="33"/>
    </location>
</feature>
<evidence type="ECO:0000256" key="4">
    <source>
        <dbReference type="ARBA" id="ARBA00022692"/>
    </source>
</evidence>
<reference evidence="8" key="1">
    <citation type="journal article" date="2021" name="Nat. Commun.">
        <title>Genetic determinants of endophytism in the Arabidopsis root mycobiome.</title>
        <authorList>
            <person name="Mesny F."/>
            <person name="Miyauchi S."/>
            <person name="Thiergart T."/>
            <person name="Pickel B."/>
            <person name="Atanasova L."/>
            <person name="Karlsson M."/>
            <person name="Huettel B."/>
            <person name="Barry K.W."/>
            <person name="Haridas S."/>
            <person name="Chen C."/>
            <person name="Bauer D."/>
            <person name="Andreopoulos W."/>
            <person name="Pangilinan J."/>
            <person name="LaButti K."/>
            <person name="Riley R."/>
            <person name="Lipzen A."/>
            <person name="Clum A."/>
            <person name="Drula E."/>
            <person name="Henrissat B."/>
            <person name="Kohler A."/>
            <person name="Grigoriev I.V."/>
            <person name="Martin F.M."/>
            <person name="Hacquard S."/>
        </authorList>
    </citation>
    <scope>NUCLEOTIDE SEQUENCE</scope>
    <source>
        <strain evidence="8">MPI-CAGE-CH-0235</strain>
    </source>
</reference>
<feature type="transmembrane region" description="Helical" evidence="7">
    <location>
        <begin position="132"/>
        <end position="151"/>
    </location>
</feature>
<dbReference type="PANTHER" id="PTHR31645:SF0">
    <property type="entry name" value="OLIGOPEPTIDE TRANSPORTER YGL114W-RELATED"/>
    <property type="match status" value="1"/>
</dbReference>
<evidence type="ECO:0000256" key="5">
    <source>
        <dbReference type="ARBA" id="ARBA00022989"/>
    </source>
</evidence>
<evidence type="ECO:0000256" key="7">
    <source>
        <dbReference type="SAM" id="Phobius"/>
    </source>
</evidence>
<evidence type="ECO:0000256" key="1">
    <source>
        <dbReference type="ARBA" id="ARBA00004141"/>
    </source>
</evidence>
<dbReference type="PANTHER" id="PTHR31645">
    <property type="entry name" value="OLIGOPEPTIDE TRANSPORTER YGL114W-RELATED"/>
    <property type="match status" value="1"/>
</dbReference>
<dbReference type="GO" id="GO:0016020">
    <property type="term" value="C:membrane"/>
    <property type="evidence" value="ECO:0007669"/>
    <property type="project" value="UniProtKB-SubCell"/>
</dbReference>
<dbReference type="Proteomes" id="UP000813444">
    <property type="component" value="Unassembled WGS sequence"/>
</dbReference>
<sequence>MESAMPQALTPRAVTCGIFLGVAVCFANMYFGLQAGMVNSMPMQSALVGFTLFQSMQSRLATPLTPLETTVLESIAGSLGLGPFTIGVTSFIPALEFLTTSEDNGPMRLGIGRLPLQEAYAVQDNAKPAIQIFLHALSFVAHYLPTLYSVPIFGHYASSNWLWAFDLSPAYVGYGIVLGPAVNIHVLLGGVLGWGILSPMAKRRGQQLKAVCLIFGAMEKA</sequence>
<keyword evidence="3" id="KW-0813">Transport</keyword>
<dbReference type="InterPro" id="IPR045035">
    <property type="entry name" value="YSL-like"/>
</dbReference>
<organism evidence="8 9">
    <name type="scientific">Stachybotrys elegans</name>
    <dbReference type="NCBI Taxonomy" id="80388"/>
    <lineage>
        <taxon>Eukaryota</taxon>
        <taxon>Fungi</taxon>
        <taxon>Dikarya</taxon>
        <taxon>Ascomycota</taxon>
        <taxon>Pezizomycotina</taxon>
        <taxon>Sordariomycetes</taxon>
        <taxon>Hypocreomycetidae</taxon>
        <taxon>Hypocreales</taxon>
        <taxon>Stachybotryaceae</taxon>
        <taxon>Stachybotrys</taxon>
    </lineage>
</organism>
<keyword evidence="4 7" id="KW-0812">Transmembrane</keyword>
<keyword evidence="6 7" id="KW-0472">Membrane</keyword>
<dbReference type="AlphaFoldDB" id="A0A8K0WUU9"/>
<proteinExistence type="inferred from homology"/>
<evidence type="ECO:0000313" key="9">
    <source>
        <dbReference type="Proteomes" id="UP000813444"/>
    </source>
</evidence>
<keyword evidence="5 7" id="KW-1133">Transmembrane helix</keyword>
<evidence type="ECO:0000256" key="6">
    <source>
        <dbReference type="ARBA" id="ARBA00023136"/>
    </source>
</evidence>
<gene>
    <name evidence="8" type="ORF">B0I35DRAFT_407341</name>
</gene>
<feature type="transmembrane region" description="Helical" evidence="7">
    <location>
        <begin position="171"/>
        <end position="197"/>
    </location>
</feature>
<keyword evidence="9" id="KW-1185">Reference proteome</keyword>
<evidence type="ECO:0000256" key="3">
    <source>
        <dbReference type="ARBA" id="ARBA00022448"/>
    </source>
</evidence>
<evidence type="ECO:0000313" key="8">
    <source>
        <dbReference type="EMBL" id="KAH7322925.1"/>
    </source>
</evidence>
<comment type="similarity">
    <text evidence="2">Belongs to the oligopeptide OPT transporter family.</text>
</comment>
<name>A0A8K0WUU9_9HYPO</name>
<comment type="subcellular location">
    <subcellularLocation>
        <location evidence="1">Membrane</location>
        <topology evidence="1">Multi-pass membrane protein</topology>
    </subcellularLocation>
</comment>
<dbReference type="GO" id="GO:0035673">
    <property type="term" value="F:oligopeptide transmembrane transporter activity"/>
    <property type="evidence" value="ECO:0007669"/>
    <property type="project" value="InterPro"/>
</dbReference>
<comment type="caution">
    <text evidence="8">The sequence shown here is derived from an EMBL/GenBank/DDBJ whole genome shotgun (WGS) entry which is preliminary data.</text>
</comment>
<accession>A0A8K0WUU9</accession>
<dbReference type="Pfam" id="PF03169">
    <property type="entry name" value="OPT"/>
    <property type="match status" value="2"/>
</dbReference>
<dbReference type="EMBL" id="JAGPNK010000004">
    <property type="protein sequence ID" value="KAH7322925.1"/>
    <property type="molecule type" value="Genomic_DNA"/>
</dbReference>